<dbReference type="Proteomes" id="UP000821853">
    <property type="component" value="Chromosome 2"/>
</dbReference>
<dbReference type="SUPFAM" id="SSF53756">
    <property type="entry name" value="UDP-Glycosyltransferase/glycogen phosphorylase"/>
    <property type="match status" value="1"/>
</dbReference>
<feature type="transmembrane region" description="Helical" evidence="8">
    <location>
        <begin position="6"/>
        <end position="30"/>
    </location>
</feature>
<dbReference type="OrthoDB" id="17098at2759"/>
<evidence type="ECO:0000256" key="5">
    <source>
        <dbReference type="ARBA" id="ARBA00022824"/>
    </source>
</evidence>
<evidence type="ECO:0000256" key="8">
    <source>
        <dbReference type="SAM" id="Phobius"/>
    </source>
</evidence>
<evidence type="ECO:0000256" key="7">
    <source>
        <dbReference type="ARBA" id="ARBA00023136"/>
    </source>
</evidence>
<keyword evidence="5" id="KW-0256">Endoplasmic reticulum</keyword>
<keyword evidence="4 8" id="KW-0812">Transmembrane</keyword>
<dbReference type="Pfam" id="PF08660">
    <property type="entry name" value="Alg14"/>
    <property type="match status" value="2"/>
</dbReference>
<dbReference type="AlphaFoldDB" id="A0A9J6FVX2"/>
<dbReference type="GO" id="GO:0043541">
    <property type="term" value="C:UDP-N-acetylglucosamine transferase complex"/>
    <property type="evidence" value="ECO:0007669"/>
    <property type="project" value="TreeGrafter"/>
</dbReference>
<dbReference type="Gene3D" id="3.40.50.2000">
    <property type="entry name" value="Glycogen Phosphorylase B"/>
    <property type="match status" value="1"/>
</dbReference>
<gene>
    <name evidence="9" type="ORF">HPB48_022309</name>
</gene>
<dbReference type="GO" id="GO:0004577">
    <property type="term" value="F:N-acetylglucosaminyldiphosphodolichol N-acetylglucosaminyltransferase activity"/>
    <property type="evidence" value="ECO:0007669"/>
    <property type="project" value="TreeGrafter"/>
</dbReference>
<dbReference type="PANTHER" id="PTHR12154:SF4">
    <property type="entry name" value="UDP-N-ACETYLGLUCOSAMINE TRANSFERASE SUBUNIT ALG14 HOMOLOG"/>
    <property type="match status" value="1"/>
</dbReference>
<feature type="transmembrane region" description="Helical" evidence="8">
    <location>
        <begin position="154"/>
        <end position="173"/>
    </location>
</feature>
<evidence type="ECO:0000256" key="3">
    <source>
        <dbReference type="ARBA" id="ARBA00017467"/>
    </source>
</evidence>
<proteinExistence type="inferred from homology"/>
<feature type="transmembrane region" description="Helical" evidence="8">
    <location>
        <begin position="185"/>
        <end position="204"/>
    </location>
</feature>
<accession>A0A9J6FVX2</accession>
<organism evidence="9 10">
    <name type="scientific">Haemaphysalis longicornis</name>
    <name type="common">Bush tick</name>
    <dbReference type="NCBI Taxonomy" id="44386"/>
    <lineage>
        <taxon>Eukaryota</taxon>
        <taxon>Metazoa</taxon>
        <taxon>Ecdysozoa</taxon>
        <taxon>Arthropoda</taxon>
        <taxon>Chelicerata</taxon>
        <taxon>Arachnida</taxon>
        <taxon>Acari</taxon>
        <taxon>Parasitiformes</taxon>
        <taxon>Ixodida</taxon>
        <taxon>Ixodoidea</taxon>
        <taxon>Ixodidae</taxon>
        <taxon>Haemaphysalinae</taxon>
        <taxon>Haemaphysalis</taxon>
    </lineage>
</organism>
<reference evidence="9 10" key="1">
    <citation type="journal article" date="2020" name="Cell">
        <title>Large-Scale Comparative Analyses of Tick Genomes Elucidate Their Genetic Diversity and Vector Capacities.</title>
        <authorList>
            <consortium name="Tick Genome and Microbiome Consortium (TIGMIC)"/>
            <person name="Jia N."/>
            <person name="Wang J."/>
            <person name="Shi W."/>
            <person name="Du L."/>
            <person name="Sun Y."/>
            <person name="Zhan W."/>
            <person name="Jiang J.F."/>
            <person name="Wang Q."/>
            <person name="Zhang B."/>
            <person name="Ji P."/>
            <person name="Bell-Sakyi L."/>
            <person name="Cui X.M."/>
            <person name="Yuan T.T."/>
            <person name="Jiang B.G."/>
            <person name="Yang W.F."/>
            <person name="Lam T.T."/>
            <person name="Chang Q.C."/>
            <person name="Ding S.J."/>
            <person name="Wang X.J."/>
            <person name="Zhu J.G."/>
            <person name="Ruan X.D."/>
            <person name="Zhao L."/>
            <person name="Wei J.T."/>
            <person name="Ye R.Z."/>
            <person name="Que T.C."/>
            <person name="Du C.H."/>
            <person name="Zhou Y.H."/>
            <person name="Cheng J.X."/>
            <person name="Dai P.F."/>
            <person name="Guo W.B."/>
            <person name="Han X.H."/>
            <person name="Huang E.J."/>
            <person name="Li L.F."/>
            <person name="Wei W."/>
            <person name="Gao Y.C."/>
            <person name="Liu J.Z."/>
            <person name="Shao H.Z."/>
            <person name="Wang X."/>
            <person name="Wang C.C."/>
            <person name="Yang T.C."/>
            <person name="Huo Q.B."/>
            <person name="Li W."/>
            <person name="Chen H.Y."/>
            <person name="Chen S.E."/>
            <person name="Zhou L.G."/>
            <person name="Ni X.B."/>
            <person name="Tian J.H."/>
            <person name="Sheng Y."/>
            <person name="Liu T."/>
            <person name="Pan Y.S."/>
            <person name="Xia L.Y."/>
            <person name="Li J."/>
            <person name="Zhao F."/>
            <person name="Cao W.C."/>
        </authorList>
    </citation>
    <scope>NUCLEOTIDE SEQUENCE [LARGE SCALE GENOMIC DNA]</scope>
    <source>
        <strain evidence="9">HaeL-2018</strain>
    </source>
</reference>
<name>A0A9J6FVX2_HAELO</name>
<evidence type="ECO:0000256" key="6">
    <source>
        <dbReference type="ARBA" id="ARBA00022989"/>
    </source>
</evidence>
<evidence type="ECO:0000256" key="4">
    <source>
        <dbReference type="ARBA" id="ARBA00022692"/>
    </source>
</evidence>
<dbReference type="VEuPathDB" id="VectorBase:HLOH_057296"/>
<comment type="similarity">
    <text evidence="2">Belongs to the ALG14 family.</text>
</comment>
<evidence type="ECO:0000313" key="9">
    <source>
        <dbReference type="EMBL" id="KAH9366473.1"/>
    </source>
</evidence>
<keyword evidence="6 8" id="KW-1133">Transmembrane helix</keyword>
<evidence type="ECO:0000313" key="10">
    <source>
        <dbReference type="Proteomes" id="UP000821853"/>
    </source>
</evidence>
<sequence length="256" mass="28812">METFAYATYIQHLIASLAIILVLRAVWVLVRIRHAGDARKVPHSKPAKLMVVLGSGGHTFEMLKLVENISTTSYSPRVYVTATTDPMSADKAKQLEMWRVASSSQVLLLRFLSSKKDASDSPEVRGKRGTPCWRMRPSDYVVERIPRSRELHQSWLTTVPTTFYAILASAPILLRHSPDVIICNGPGTCVPIVLMAFLLAVLGVKRTRVVFVESFCRVETLSISGRLLYHLADHFVVQWPQLTNKYPRAKYHGLLI</sequence>
<dbReference type="EMBL" id="JABSTR010000004">
    <property type="protein sequence ID" value="KAH9366473.1"/>
    <property type="molecule type" value="Genomic_DNA"/>
</dbReference>
<protein>
    <recommendedName>
        <fullName evidence="3">UDP-N-acetylglucosamine transferase subunit ALG14</fullName>
    </recommendedName>
</protein>
<dbReference type="InterPro" id="IPR013969">
    <property type="entry name" value="Oligosacch_biosynth_Alg14"/>
</dbReference>
<evidence type="ECO:0000256" key="1">
    <source>
        <dbReference type="ARBA" id="ARBA00004389"/>
    </source>
</evidence>
<comment type="subcellular location">
    <subcellularLocation>
        <location evidence="1">Endoplasmic reticulum membrane</location>
        <topology evidence="1">Single-pass membrane protein</topology>
    </subcellularLocation>
</comment>
<keyword evidence="10" id="KW-1185">Reference proteome</keyword>
<dbReference type="GO" id="GO:0006488">
    <property type="term" value="P:dolichol-linked oligosaccharide biosynthetic process"/>
    <property type="evidence" value="ECO:0007669"/>
    <property type="project" value="InterPro"/>
</dbReference>
<keyword evidence="7 8" id="KW-0472">Membrane</keyword>
<comment type="caution">
    <text evidence="9">The sequence shown here is derived from an EMBL/GenBank/DDBJ whole genome shotgun (WGS) entry which is preliminary data.</text>
</comment>
<evidence type="ECO:0000256" key="2">
    <source>
        <dbReference type="ARBA" id="ARBA00009731"/>
    </source>
</evidence>
<dbReference type="PANTHER" id="PTHR12154">
    <property type="entry name" value="GLYCOSYL TRANSFERASE-RELATED"/>
    <property type="match status" value="1"/>
</dbReference>
<dbReference type="OMA" id="GTCCIIT"/>